<dbReference type="Pfam" id="PF00931">
    <property type="entry name" value="NB-ARC"/>
    <property type="match status" value="1"/>
</dbReference>
<dbReference type="PANTHER" id="PTHR19338">
    <property type="entry name" value="TRANSLOCASE OF INNER MITOCHONDRIAL MEMBRANE 13 HOMOLOG"/>
    <property type="match status" value="1"/>
</dbReference>
<keyword evidence="3" id="KW-0611">Plant defense</keyword>
<reference evidence="6 7" key="1">
    <citation type="journal article" date="2020" name="Mol. Biol. Evol.">
        <title>Distinct Expression and Methylation Patterns for Genes with Different Fates following a Single Whole-Genome Duplication in Flowering Plants.</title>
        <authorList>
            <person name="Shi T."/>
            <person name="Rahmani R.S."/>
            <person name="Gugger P.F."/>
            <person name="Wang M."/>
            <person name="Li H."/>
            <person name="Zhang Y."/>
            <person name="Li Z."/>
            <person name="Wang Q."/>
            <person name="Van de Peer Y."/>
            <person name="Marchal K."/>
            <person name="Chen J."/>
        </authorList>
    </citation>
    <scope>NUCLEOTIDE SEQUENCE [LARGE SCALE GENOMIC DNA]</scope>
    <source>
        <tissue evidence="6">Leaf</tissue>
    </source>
</reference>
<accession>A0A822XX61</accession>
<evidence type="ECO:0000256" key="2">
    <source>
        <dbReference type="ARBA" id="ARBA00022741"/>
    </source>
</evidence>
<evidence type="ECO:0000259" key="4">
    <source>
        <dbReference type="Pfam" id="PF00931"/>
    </source>
</evidence>
<feature type="domain" description="NB-ARC" evidence="4">
    <location>
        <begin position="114"/>
        <end position="195"/>
    </location>
</feature>
<dbReference type="GO" id="GO:0043531">
    <property type="term" value="F:ADP binding"/>
    <property type="evidence" value="ECO:0007669"/>
    <property type="project" value="InterPro"/>
</dbReference>
<dbReference type="Gene3D" id="1.20.5.4130">
    <property type="match status" value="1"/>
</dbReference>
<keyword evidence="1" id="KW-0677">Repeat</keyword>
<evidence type="ECO:0000256" key="1">
    <source>
        <dbReference type="ARBA" id="ARBA00022737"/>
    </source>
</evidence>
<sequence>MEEWVNQMRDLVYEAEDVIDLLLLKAEQRRQKNICLRYVTYPFHFVTLHKTGKRIQEINRKLGILLYANKPLLDIQTIEDAGESSSGHSNEPLQWKRRRDLNVEEVDVVGFHKDEEEVTRLLTRDDARQLITVCIVGMGGLRKTTLARKIYNSHHVKQHLDVRTWVYVSQQYKISELLRAAIKGIKANLTDEEKKGVKDEGRGRFEDDVV</sequence>
<dbReference type="EMBL" id="DUZY01000001">
    <property type="protein sequence ID" value="DAD24917.1"/>
    <property type="molecule type" value="Genomic_DNA"/>
</dbReference>
<dbReference type="InterPro" id="IPR002182">
    <property type="entry name" value="NB-ARC"/>
</dbReference>
<feature type="domain" description="Disease resistance N-terminal" evidence="5">
    <location>
        <begin position="2"/>
        <end position="33"/>
    </location>
</feature>
<dbReference type="AlphaFoldDB" id="A0A822XX61"/>
<dbReference type="InterPro" id="IPR041118">
    <property type="entry name" value="Rx_N"/>
</dbReference>
<dbReference type="PANTHER" id="PTHR19338:SF66">
    <property type="entry name" value="NB-ARC DOMAIN-CONTAINING PROTEIN"/>
    <property type="match status" value="1"/>
</dbReference>
<keyword evidence="2" id="KW-0547">Nucleotide-binding</keyword>
<keyword evidence="7" id="KW-1185">Reference proteome</keyword>
<dbReference type="Pfam" id="PF18052">
    <property type="entry name" value="Rx_N"/>
    <property type="match status" value="1"/>
</dbReference>
<protein>
    <submittedName>
        <fullName evidence="6">Uncharacterized protein</fullName>
    </submittedName>
</protein>
<evidence type="ECO:0000313" key="6">
    <source>
        <dbReference type="EMBL" id="DAD24917.1"/>
    </source>
</evidence>
<proteinExistence type="predicted"/>
<gene>
    <name evidence="6" type="ORF">HUJ06_026381</name>
</gene>
<organism evidence="6 7">
    <name type="scientific">Nelumbo nucifera</name>
    <name type="common">Sacred lotus</name>
    <dbReference type="NCBI Taxonomy" id="4432"/>
    <lineage>
        <taxon>Eukaryota</taxon>
        <taxon>Viridiplantae</taxon>
        <taxon>Streptophyta</taxon>
        <taxon>Embryophyta</taxon>
        <taxon>Tracheophyta</taxon>
        <taxon>Spermatophyta</taxon>
        <taxon>Magnoliopsida</taxon>
        <taxon>Proteales</taxon>
        <taxon>Nelumbonaceae</taxon>
        <taxon>Nelumbo</taxon>
    </lineage>
</organism>
<evidence type="ECO:0000256" key="3">
    <source>
        <dbReference type="ARBA" id="ARBA00022821"/>
    </source>
</evidence>
<dbReference type="Proteomes" id="UP000607653">
    <property type="component" value="Unassembled WGS sequence"/>
</dbReference>
<dbReference type="GO" id="GO:0006952">
    <property type="term" value="P:defense response"/>
    <property type="evidence" value="ECO:0007669"/>
    <property type="project" value="UniProtKB-KW"/>
</dbReference>
<dbReference type="Gene3D" id="3.40.50.300">
    <property type="entry name" value="P-loop containing nucleotide triphosphate hydrolases"/>
    <property type="match status" value="1"/>
</dbReference>
<name>A0A822XX61_NELNU</name>
<comment type="caution">
    <text evidence="6">The sequence shown here is derived from an EMBL/GenBank/DDBJ whole genome shotgun (WGS) entry which is preliminary data.</text>
</comment>
<dbReference type="InterPro" id="IPR027417">
    <property type="entry name" value="P-loop_NTPase"/>
</dbReference>
<evidence type="ECO:0000313" key="7">
    <source>
        <dbReference type="Proteomes" id="UP000607653"/>
    </source>
</evidence>
<evidence type="ECO:0000259" key="5">
    <source>
        <dbReference type="Pfam" id="PF18052"/>
    </source>
</evidence>
<dbReference type="SUPFAM" id="SSF52540">
    <property type="entry name" value="P-loop containing nucleoside triphosphate hydrolases"/>
    <property type="match status" value="1"/>
</dbReference>